<sequence>MQKLALHYNNLLKGSFELKKLNFLFVFQVNCPGCFLYGIPLVNKLYKEFQKDISFLGLSTAFENFDLNTAANTKLLVNNNTIIGHTKKALKNQGFDEYPYTIDFPIAMDKIMNNSEDLEKAILHICSINPNYTSFSYREQLLFKAHVKAYFEKLEIISMTFTLNQLKGTPSFILFDDNYEILYHKFGHIDSNELIAQLKSFVKTLS</sequence>
<dbReference type="RefSeq" id="WP_227476300.1">
    <property type="nucleotide sequence ID" value="NZ_JAFMPT010000004.1"/>
</dbReference>
<dbReference type="Proteomes" id="UP000778797">
    <property type="component" value="Unassembled WGS sequence"/>
</dbReference>
<accession>A0ABS8ENH8</accession>
<keyword evidence="1" id="KW-0812">Transmembrane</keyword>
<name>A0ABS8ENH8_9FLAO</name>
<dbReference type="InterPro" id="IPR036249">
    <property type="entry name" value="Thioredoxin-like_sf"/>
</dbReference>
<protein>
    <recommendedName>
        <fullName evidence="4">AhpC/TSA family protein</fullName>
    </recommendedName>
</protein>
<comment type="caution">
    <text evidence="2">The sequence shown here is derived from an EMBL/GenBank/DDBJ whole genome shotgun (WGS) entry which is preliminary data.</text>
</comment>
<evidence type="ECO:0000313" key="3">
    <source>
        <dbReference type="Proteomes" id="UP000778797"/>
    </source>
</evidence>
<evidence type="ECO:0000256" key="1">
    <source>
        <dbReference type="SAM" id="Phobius"/>
    </source>
</evidence>
<feature type="transmembrane region" description="Helical" evidence="1">
    <location>
        <begin position="21"/>
        <end position="42"/>
    </location>
</feature>
<evidence type="ECO:0000313" key="2">
    <source>
        <dbReference type="EMBL" id="MCC1483852.1"/>
    </source>
</evidence>
<dbReference type="Gene3D" id="3.40.30.10">
    <property type="entry name" value="Glutaredoxin"/>
    <property type="match status" value="1"/>
</dbReference>
<keyword evidence="1" id="KW-0472">Membrane</keyword>
<keyword evidence="3" id="KW-1185">Reference proteome</keyword>
<dbReference type="EMBL" id="JAFMPT010000004">
    <property type="protein sequence ID" value="MCC1483852.1"/>
    <property type="molecule type" value="Genomic_DNA"/>
</dbReference>
<gene>
    <name evidence="2" type="ORF">J1C55_04555</name>
</gene>
<reference evidence="3" key="1">
    <citation type="submission" date="2021-03" db="EMBL/GenBank/DDBJ databases">
        <title>Genome of Cognatishimia sp. F0-27.</title>
        <authorList>
            <person name="Ping X."/>
        </authorList>
    </citation>
    <scope>NUCLEOTIDE SEQUENCE [LARGE SCALE GENOMIC DNA]</scope>
    <source>
        <strain evidence="3">E313</strain>
    </source>
</reference>
<dbReference type="SUPFAM" id="SSF52833">
    <property type="entry name" value="Thioredoxin-like"/>
    <property type="match status" value="1"/>
</dbReference>
<reference evidence="3" key="2">
    <citation type="submission" date="2023-07" db="EMBL/GenBank/DDBJ databases">
        <title>Genome of Winogradskyella sp. E313.</title>
        <authorList>
            <person name="Zhou Y."/>
        </authorList>
    </citation>
    <scope>NUCLEOTIDE SEQUENCE [LARGE SCALE GENOMIC DNA]</scope>
    <source>
        <strain evidence="3">E313</strain>
    </source>
</reference>
<evidence type="ECO:0008006" key="4">
    <source>
        <dbReference type="Google" id="ProtNLM"/>
    </source>
</evidence>
<proteinExistence type="predicted"/>
<organism evidence="2 3">
    <name type="scientific">Winogradskyella immobilis</name>
    <dbReference type="NCBI Taxonomy" id="2816852"/>
    <lineage>
        <taxon>Bacteria</taxon>
        <taxon>Pseudomonadati</taxon>
        <taxon>Bacteroidota</taxon>
        <taxon>Flavobacteriia</taxon>
        <taxon>Flavobacteriales</taxon>
        <taxon>Flavobacteriaceae</taxon>
        <taxon>Winogradskyella</taxon>
    </lineage>
</organism>
<keyword evidence="1" id="KW-1133">Transmembrane helix</keyword>